<comment type="caution">
    <text evidence="3">The sequence shown here is derived from an EMBL/GenBank/DDBJ whole genome shotgun (WGS) entry which is preliminary data.</text>
</comment>
<protein>
    <submittedName>
        <fullName evidence="3">Membrane protein YdjX (TVP38/TMEM64 family)</fullName>
    </submittedName>
</protein>
<evidence type="ECO:0000313" key="3">
    <source>
        <dbReference type="EMBL" id="MBP1919162.1"/>
    </source>
</evidence>
<keyword evidence="1" id="KW-0812">Transmembrane</keyword>
<keyword evidence="1" id="KW-0472">Membrane</keyword>
<dbReference type="Pfam" id="PF09335">
    <property type="entry name" value="VTT_dom"/>
    <property type="match status" value="1"/>
</dbReference>
<feature type="transmembrane region" description="Helical" evidence="1">
    <location>
        <begin position="272"/>
        <end position="290"/>
    </location>
</feature>
<dbReference type="InterPro" id="IPR032816">
    <property type="entry name" value="VTT_dom"/>
</dbReference>
<feature type="domain" description="VTT" evidence="2">
    <location>
        <begin position="141"/>
        <end position="254"/>
    </location>
</feature>
<keyword evidence="1" id="KW-1133">Transmembrane helix</keyword>
<name>A0ABS4G3P4_9CLOT</name>
<accession>A0ABS4G3P4</accession>
<gene>
    <name evidence="3" type="ORF">J2Z34_001649</name>
</gene>
<sequence>MANEESKDKKGIYRSIKEATEGMKLLMALFFTAFSILMIYLIGFPMVWYWKAGFTGIIMIVLAIFLVSRHSGRRSHALAALVALAYMSLVLMFSVLAFLIFRFAVFASESDLEAYFRMNPEIGLWTYFLVNVIQPLFMPTPEAVTTMAGSTIFGPWTAFLLGYLGTMTGITAMTFLASYFKDALIDRIVSLKHVERFRKAAGRHHASLVLVLFILPVMPDEAVILGAVLAGYGKTAIIGYASIAKIITQGVYSFTPVFGMLGADIASEFAIVQWILVLLYLLARSVIVAMKRKKERNSLKGGSL</sequence>
<evidence type="ECO:0000313" key="4">
    <source>
        <dbReference type="Proteomes" id="UP001519271"/>
    </source>
</evidence>
<keyword evidence="4" id="KW-1185">Reference proteome</keyword>
<feature type="transmembrane region" description="Helical" evidence="1">
    <location>
        <begin position="156"/>
        <end position="180"/>
    </location>
</feature>
<evidence type="ECO:0000259" key="2">
    <source>
        <dbReference type="Pfam" id="PF09335"/>
    </source>
</evidence>
<feature type="transmembrane region" description="Helical" evidence="1">
    <location>
        <begin position="79"/>
        <end position="105"/>
    </location>
</feature>
<reference evidence="3 4" key="1">
    <citation type="submission" date="2021-03" db="EMBL/GenBank/DDBJ databases">
        <title>Genomic Encyclopedia of Type Strains, Phase IV (KMG-IV): sequencing the most valuable type-strain genomes for metagenomic binning, comparative biology and taxonomic classification.</title>
        <authorList>
            <person name="Goeker M."/>
        </authorList>
    </citation>
    <scope>NUCLEOTIDE SEQUENCE [LARGE SCALE GENOMIC DNA]</scope>
    <source>
        <strain evidence="3 4">DSM 6139</strain>
    </source>
</reference>
<feature type="transmembrane region" description="Helical" evidence="1">
    <location>
        <begin position="21"/>
        <end position="42"/>
    </location>
</feature>
<dbReference type="RefSeq" id="WP_209459363.1">
    <property type="nucleotide sequence ID" value="NZ_JAGGKC010000011.1"/>
</dbReference>
<evidence type="ECO:0000256" key="1">
    <source>
        <dbReference type="SAM" id="Phobius"/>
    </source>
</evidence>
<dbReference type="Proteomes" id="UP001519271">
    <property type="component" value="Unassembled WGS sequence"/>
</dbReference>
<proteinExistence type="predicted"/>
<feature type="transmembrane region" description="Helical" evidence="1">
    <location>
        <begin position="48"/>
        <end position="67"/>
    </location>
</feature>
<organism evidence="3 4">
    <name type="scientific">Youngiibacter multivorans</name>
    <dbReference type="NCBI Taxonomy" id="937251"/>
    <lineage>
        <taxon>Bacteria</taxon>
        <taxon>Bacillati</taxon>
        <taxon>Bacillota</taxon>
        <taxon>Clostridia</taxon>
        <taxon>Eubacteriales</taxon>
        <taxon>Clostridiaceae</taxon>
        <taxon>Youngiibacter</taxon>
    </lineage>
</organism>
<dbReference type="EMBL" id="JAGGKC010000011">
    <property type="protein sequence ID" value="MBP1919162.1"/>
    <property type="molecule type" value="Genomic_DNA"/>
</dbReference>